<evidence type="ECO:0000256" key="11">
    <source>
        <dbReference type="HAMAP-Rule" id="MF_00228"/>
    </source>
</evidence>
<dbReference type="SUPFAM" id="SSF53613">
    <property type="entry name" value="Ribokinase-like"/>
    <property type="match status" value="1"/>
</dbReference>
<evidence type="ECO:0000256" key="10">
    <source>
        <dbReference type="ARBA" id="ARBA00022977"/>
    </source>
</evidence>
<keyword evidence="6 11" id="KW-0547">Nucleotide-binding</keyword>
<keyword evidence="9 11" id="KW-0460">Magnesium</keyword>
<evidence type="ECO:0000256" key="4">
    <source>
        <dbReference type="ARBA" id="ARBA00022679"/>
    </source>
</evidence>
<dbReference type="CDD" id="cd01170">
    <property type="entry name" value="THZ_kinase"/>
    <property type="match status" value="1"/>
</dbReference>
<dbReference type="GO" id="GO:0004417">
    <property type="term" value="F:hydroxyethylthiazole kinase activity"/>
    <property type="evidence" value="ECO:0007669"/>
    <property type="project" value="UniProtKB-UniRule"/>
</dbReference>
<evidence type="ECO:0000313" key="13">
    <source>
        <dbReference type="EMBL" id="AUZ88981.1"/>
    </source>
</evidence>
<evidence type="ECO:0000256" key="3">
    <source>
        <dbReference type="ARBA" id="ARBA00004868"/>
    </source>
</evidence>
<evidence type="ECO:0000256" key="8">
    <source>
        <dbReference type="ARBA" id="ARBA00022840"/>
    </source>
</evidence>
<evidence type="ECO:0000313" key="14">
    <source>
        <dbReference type="Proteomes" id="UP000239187"/>
    </source>
</evidence>
<dbReference type="InterPro" id="IPR000417">
    <property type="entry name" value="Hyethyz_kinase"/>
</dbReference>
<name>A0A2L0UI95_9MICC</name>
<accession>A0A2L0UI95</accession>
<dbReference type="GO" id="GO:0009228">
    <property type="term" value="P:thiamine biosynthetic process"/>
    <property type="evidence" value="ECO:0007669"/>
    <property type="project" value="UniProtKB-KW"/>
</dbReference>
<feature type="binding site" evidence="11">
    <location>
        <position position="196"/>
    </location>
    <ligand>
        <name>ATP</name>
        <dbReference type="ChEBI" id="CHEBI:30616"/>
    </ligand>
</feature>
<keyword evidence="7 11" id="KW-0418">Kinase</keyword>
<evidence type="ECO:0000256" key="1">
    <source>
        <dbReference type="ARBA" id="ARBA00001771"/>
    </source>
</evidence>
<dbReference type="GO" id="GO:0000287">
    <property type="term" value="F:magnesium ion binding"/>
    <property type="evidence" value="ECO:0007669"/>
    <property type="project" value="UniProtKB-UniRule"/>
</dbReference>
<dbReference type="Pfam" id="PF02110">
    <property type="entry name" value="HK"/>
    <property type="match status" value="1"/>
</dbReference>
<comment type="similarity">
    <text evidence="11">Belongs to the Thz kinase family.</text>
</comment>
<evidence type="ECO:0000256" key="2">
    <source>
        <dbReference type="ARBA" id="ARBA00001946"/>
    </source>
</evidence>
<dbReference type="GO" id="GO:0005524">
    <property type="term" value="F:ATP binding"/>
    <property type="evidence" value="ECO:0007669"/>
    <property type="project" value="UniProtKB-UniRule"/>
</dbReference>
<feature type="binding site" evidence="11">
    <location>
        <position position="224"/>
    </location>
    <ligand>
        <name>substrate</name>
    </ligand>
</feature>
<dbReference type="NCBIfam" id="NF006830">
    <property type="entry name" value="PRK09355.1"/>
    <property type="match status" value="1"/>
</dbReference>
<dbReference type="EMBL" id="CP024915">
    <property type="protein sequence ID" value="AUZ88981.1"/>
    <property type="molecule type" value="Genomic_DNA"/>
</dbReference>
<evidence type="ECO:0000256" key="5">
    <source>
        <dbReference type="ARBA" id="ARBA00022723"/>
    </source>
</evidence>
<comment type="catalytic activity">
    <reaction evidence="1 11">
        <text>5-(2-hydroxyethyl)-4-methylthiazole + ATP = 4-methyl-5-(2-phosphooxyethyl)-thiazole + ADP + H(+)</text>
        <dbReference type="Rhea" id="RHEA:24212"/>
        <dbReference type="ChEBI" id="CHEBI:15378"/>
        <dbReference type="ChEBI" id="CHEBI:17957"/>
        <dbReference type="ChEBI" id="CHEBI:30616"/>
        <dbReference type="ChEBI" id="CHEBI:58296"/>
        <dbReference type="ChEBI" id="CHEBI:456216"/>
        <dbReference type="EC" id="2.7.1.50"/>
    </reaction>
</comment>
<feature type="region of interest" description="Disordered" evidence="12">
    <location>
        <begin position="1"/>
        <end position="23"/>
    </location>
</feature>
<dbReference type="PRINTS" id="PR01099">
    <property type="entry name" value="HYETHTZKNASE"/>
</dbReference>
<dbReference type="RefSeq" id="WP_208740109.1">
    <property type="nucleotide sequence ID" value="NZ_CP024915.1"/>
</dbReference>
<protein>
    <recommendedName>
        <fullName evidence="11">Hydroxyethylthiazole kinase</fullName>
        <ecNumber evidence="11">2.7.1.50</ecNumber>
    </recommendedName>
    <alternativeName>
        <fullName evidence="11">4-methyl-5-beta-hydroxyethylthiazole kinase</fullName>
        <shortName evidence="11">TH kinase</shortName>
        <shortName evidence="11">Thz kinase</shortName>
    </alternativeName>
</protein>
<feature type="binding site" evidence="11">
    <location>
        <position position="75"/>
    </location>
    <ligand>
        <name>substrate</name>
    </ligand>
</feature>
<comment type="function">
    <text evidence="11">Catalyzes the phosphorylation of the hydroxyl group of 4-methyl-5-beta-hydroxyethylthiazole (THZ).</text>
</comment>
<comment type="pathway">
    <text evidence="3 11">Cofactor biosynthesis; thiamine diphosphate biosynthesis; 4-methyl-5-(2-phosphoethyl)-thiazole from 5-(2-hydroxyethyl)-4-methylthiazole: step 1/1.</text>
</comment>
<dbReference type="GO" id="GO:0009229">
    <property type="term" value="P:thiamine diphosphate biosynthetic process"/>
    <property type="evidence" value="ECO:0007669"/>
    <property type="project" value="UniProtKB-UniRule"/>
</dbReference>
<dbReference type="UniPathway" id="UPA00060">
    <property type="reaction ID" value="UER00139"/>
</dbReference>
<organism evidence="13 14">
    <name type="scientific">Arthrobacter agilis</name>
    <dbReference type="NCBI Taxonomy" id="37921"/>
    <lineage>
        <taxon>Bacteria</taxon>
        <taxon>Bacillati</taxon>
        <taxon>Actinomycetota</taxon>
        <taxon>Actinomycetes</taxon>
        <taxon>Micrococcales</taxon>
        <taxon>Micrococcaceae</taxon>
        <taxon>Arthrobacter</taxon>
    </lineage>
</organism>
<evidence type="ECO:0000256" key="9">
    <source>
        <dbReference type="ARBA" id="ARBA00022842"/>
    </source>
</evidence>
<keyword evidence="10 11" id="KW-0784">Thiamine biosynthesis</keyword>
<dbReference type="Proteomes" id="UP000239187">
    <property type="component" value="Chromosome"/>
</dbReference>
<comment type="cofactor">
    <cofactor evidence="2 11">
        <name>Mg(2+)</name>
        <dbReference type="ChEBI" id="CHEBI:18420"/>
    </cofactor>
</comment>
<dbReference type="PIRSF" id="PIRSF000513">
    <property type="entry name" value="Thz_kinase"/>
    <property type="match status" value="1"/>
</dbReference>
<reference evidence="13 14" key="1">
    <citation type="submission" date="2017-11" db="EMBL/GenBank/DDBJ databases">
        <title>Draft genome of Arthrobacter agilis strain UMCV2, a plant growth-promoting rhizobacterium and biocontrol capacity of phytopathogenic fungi.</title>
        <authorList>
            <person name="Martinez-Camara R."/>
            <person name="Santoyo G."/>
            <person name="Moreno-Hagelsieb G."/>
            <person name="Valencia-Cantero E."/>
        </authorList>
    </citation>
    <scope>NUCLEOTIDE SEQUENCE [LARGE SCALE GENOMIC DNA]</scope>
    <source>
        <strain evidence="13 14">UMCV2</strain>
    </source>
</reference>
<keyword evidence="8 11" id="KW-0067">ATP-binding</keyword>
<feature type="binding site" evidence="11">
    <location>
        <position position="150"/>
    </location>
    <ligand>
        <name>ATP</name>
        <dbReference type="ChEBI" id="CHEBI:30616"/>
    </ligand>
</feature>
<dbReference type="AlphaFoldDB" id="A0A2L0UI95"/>
<evidence type="ECO:0000256" key="7">
    <source>
        <dbReference type="ARBA" id="ARBA00022777"/>
    </source>
</evidence>
<keyword evidence="5 11" id="KW-0479">Metal-binding</keyword>
<evidence type="ECO:0000256" key="12">
    <source>
        <dbReference type="SAM" id="MobiDB-lite"/>
    </source>
</evidence>
<dbReference type="HAMAP" id="MF_00228">
    <property type="entry name" value="Thz_kinase"/>
    <property type="match status" value="1"/>
</dbReference>
<gene>
    <name evidence="11" type="primary">thiM</name>
    <name evidence="13" type="ORF">CVO76_16015</name>
</gene>
<dbReference type="InterPro" id="IPR029056">
    <property type="entry name" value="Ribokinase-like"/>
</dbReference>
<evidence type="ECO:0000256" key="6">
    <source>
        <dbReference type="ARBA" id="ARBA00022741"/>
    </source>
</evidence>
<sequence>MSEPTLEPLGTSLEAPLGTPSESLRGADAQVTAEACAALLAALRDAVPLVQCITNAVVTNVTANVLLAVGATPAMVDIPEEAGQFAPVASGVLVNLGTPTPAQCVAMREAAEAAAAAGTPWVLDPVAVGFLAVRTRTAQDLVAIRPTIIRGNPSEIIALAGTGGGGRGVDSVDGPDDALDAARLLAIRHGSVVAVSGAVDAVVPAHGPVVRIANGTPLLTRVTGGGCALGAVMAAFASLTPDALLAATAATGVYTLAAERAAAGAAGPGTFAPRFLDALADVTPSDVRRGLRLSGGD</sequence>
<keyword evidence="4 11" id="KW-0808">Transferase</keyword>
<dbReference type="Gene3D" id="3.40.1190.20">
    <property type="match status" value="1"/>
</dbReference>
<proteinExistence type="inferred from homology"/>
<dbReference type="EC" id="2.7.1.50" evidence="11"/>